<organism evidence="1 2">
    <name type="scientific">Choristoneura fumiferana</name>
    <name type="common">Spruce budworm moth</name>
    <name type="synonym">Archips fumiferana</name>
    <dbReference type="NCBI Taxonomy" id="7141"/>
    <lineage>
        <taxon>Eukaryota</taxon>
        <taxon>Metazoa</taxon>
        <taxon>Ecdysozoa</taxon>
        <taxon>Arthropoda</taxon>
        <taxon>Hexapoda</taxon>
        <taxon>Insecta</taxon>
        <taxon>Pterygota</taxon>
        <taxon>Neoptera</taxon>
        <taxon>Endopterygota</taxon>
        <taxon>Lepidoptera</taxon>
        <taxon>Glossata</taxon>
        <taxon>Ditrysia</taxon>
        <taxon>Tortricoidea</taxon>
        <taxon>Tortricidae</taxon>
        <taxon>Tortricinae</taxon>
        <taxon>Choristoneura</taxon>
    </lineage>
</organism>
<comment type="caution">
    <text evidence="1">The sequence shown here is derived from an EMBL/GenBank/DDBJ whole genome shotgun (WGS) entry which is preliminary data.</text>
</comment>
<keyword evidence="2" id="KW-1185">Reference proteome</keyword>
<dbReference type="EMBL" id="CM046131">
    <property type="protein sequence ID" value="KAI8430775.1"/>
    <property type="molecule type" value="Genomic_DNA"/>
</dbReference>
<sequence length="910" mass="97048">MTDIRHKTDPTPDKWKQALAGKSYGDMTVLEIGYFDKESNTVGALCSRLSGDAAEVQGATGLRIGLVLQGLSSVLVGFIMAICYNWKLTLVSTAFLPLMVGSIWLEGIMSQQSQTDERNAMESATAIATEAIISIRTVQSLGLESYFLEKFSSALVESCAAVTKKSRWRGLVLGLGIYVPFLSYSSATVYGAVLVAYEGLSYKTVLLVTEASMYGAYMLGQSLVYAPSFNSAKACGARILSVINREPKIITKPGIKDRKDWKATGNFSLKDVEFSYPTRPHIRVLKGIDLKAEAGKTVALVGASGCGKSTVLQLLQRFYDPDSGNIELDGRDINSSLTLPRLRKQLGVVQQEPVLFDRTLAENIAYGDNSRKVTMMEIVAAAKAANIHSFIVSLPKGYDTNLGSSGAQLSGGQKQRVCIARALIRSPRLLLLDEATSALDANSERGYDTNLGSSGAQLSGGQKQRVCIARALIRSPRLLLLDEATSALDANSERGYDTNLGSSGAQLSGGQKQRVCIARALIRSPRLLLLDEATSALDANSERGCDTSLGSSGAQLSGGQKQRVCIARALIRSPRLLLLDEATSALDANSERGYDTNLGSSGAQLSGGQKQRVCIARALIRSPRLLLLDEATSALDANSERVNNSISSGSCDTNLGSSGAQLSGGQKQRVCIARALIRSPRLLLLDEATSALDANSERGCDTNLGSSGAQLSGGQKQRVCIARALIRSPRLLLLDEATSALDANSERGCDTNLGSSGAQLSGGQKQRVCIARALIRSPRLLLLDEATSALDANSERGYDTNLGSSGAQLSGGQKQRVCIARALIRSPRLLLLDEATSALDANSERAVSEALEKAAKGRTCITIAHRLSTIKDASLICVVDKGKIVEKGTHEELITMQGHYWRMSKGQHVA</sequence>
<name>A0ACC0K3N5_CHOFU</name>
<evidence type="ECO:0000313" key="1">
    <source>
        <dbReference type="EMBL" id="KAI8430775.1"/>
    </source>
</evidence>
<reference evidence="1 2" key="1">
    <citation type="journal article" date="2022" name="Genome Biol. Evol.">
        <title>The Spruce Budworm Genome: Reconstructing the Evolutionary History of Antifreeze Proteins.</title>
        <authorList>
            <person name="Beliveau C."/>
            <person name="Gagne P."/>
            <person name="Picq S."/>
            <person name="Vernygora O."/>
            <person name="Keeling C.I."/>
            <person name="Pinkney K."/>
            <person name="Doucet D."/>
            <person name="Wen F."/>
            <person name="Johnston J.S."/>
            <person name="Maaroufi H."/>
            <person name="Boyle B."/>
            <person name="Laroche J."/>
            <person name="Dewar K."/>
            <person name="Juretic N."/>
            <person name="Blackburn G."/>
            <person name="Nisole A."/>
            <person name="Brunet B."/>
            <person name="Brandao M."/>
            <person name="Lumley L."/>
            <person name="Duan J."/>
            <person name="Quan G."/>
            <person name="Lucarotti C.J."/>
            <person name="Roe A.D."/>
            <person name="Sperling F.A.H."/>
            <person name="Levesque R.C."/>
            <person name="Cusson M."/>
        </authorList>
    </citation>
    <scope>NUCLEOTIDE SEQUENCE [LARGE SCALE GENOMIC DNA]</scope>
    <source>
        <strain evidence="1">Glfc:IPQL:Cfum</strain>
    </source>
</reference>
<dbReference type="Proteomes" id="UP001064048">
    <property type="component" value="Chromosome Z"/>
</dbReference>
<gene>
    <name evidence="1" type="ORF">MSG28_000937</name>
</gene>
<proteinExistence type="predicted"/>
<protein>
    <submittedName>
        <fullName evidence="1">Uncharacterized protein</fullName>
    </submittedName>
</protein>
<accession>A0ACC0K3N5</accession>
<evidence type="ECO:0000313" key="2">
    <source>
        <dbReference type="Proteomes" id="UP001064048"/>
    </source>
</evidence>